<proteinExistence type="predicted"/>
<dbReference type="Gene3D" id="2.180.10.10">
    <property type="entry name" value="RHS repeat-associated core"/>
    <property type="match status" value="1"/>
</dbReference>
<organism evidence="1 2">
    <name type="scientific">Pseudomonas zeae</name>
    <dbReference type="NCBI Taxonomy" id="2745510"/>
    <lineage>
        <taxon>Bacteria</taxon>
        <taxon>Pseudomonadati</taxon>
        <taxon>Pseudomonadota</taxon>
        <taxon>Gammaproteobacteria</taxon>
        <taxon>Pseudomonadales</taxon>
        <taxon>Pseudomonadaceae</taxon>
        <taxon>Pseudomonas</taxon>
    </lineage>
</organism>
<accession>A0A9E6NRM2</accession>
<dbReference type="EMBL" id="CP077090">
    <property type="protein sequence ID" value="QXI13003.1"/>
    <property type="molecule type" value="Genomic_DNA"/>
</dbReference>
<dbReference type="PANTHER" id="PTHR32305">
    <property type="match status" value="1"/>
</dbReference>
<dbReference type="RefSeq" id="WP_186624993.1">
    <property type="nucleotide sequence ID" value="NZ_CP077090.1"/>
</dbReference>
<evidence type="ECO:0000313" key="2">
    <source>
        <dbReference type="Proteomes" id="UP000627092"/>
    </source>
</evidence>
<protein>
    <submittedName>
        <fullName evidence="1">RHS repeat protein</fullName>
    </submittedName>
</protein>
<reference evidence="1" key="1">
    <citation type="journal article" date="2020" name="Microorganisms">
        <title>Reliable Identification of Environmental Pseudomonas Isolates Using the rpoD Gene.</title>
        <authorList>
            <consortium name="The Broad Institute Genome Sequencing Platform"/>
            <person name="Girard L."/>
            <person name="Lood C."/>
            <person name="Rokni-Zadeh H."/>
            <person name="van Noort V."/>
            <person name="Lavigne R."/>
            <person name="De Mot R."/>
        </authorList>
    </citation>
    <scope>NUCLEOTIDE SEQUENCE</scope>
    <source>
        <strain evidence="1">OE 48.2</strain>
    </source>
</reference>
<dbReference type="InterPro" id="IPR050708">
    <property type="entry name" value="T6SS_VgrG/RHS"/>
</dbReference>
<dbReference type="NCBIfam" id="TIGR03696">
    <property type="entry name" value="Rhs_assc_core"/>
    <property type="match status" value="1"/>
</dbReference>
<sequence length="944" mass="105313">MGVHSKTPSLLVRDPRGLSIRTVDYWRSEEIGPAQALVHRTFHDPAGRPVAQWDPRLWALHADGPLVRANLTTVFALSRQVLRSDSVDAGRQIALPGLAQQALFEWDSRGTTREVQYDQLLRPMVVFEEGQTQPRRCVERFLYGQPGVADPVRNQLGQLLRHDDPAGSVLLEAFAISGQCTENIRQFTQDPATPDWPESVAERSRLLEPGEGATTLWRFGPLGQVIDQLDARGNRQGSELSLDGRLRASHLQLKHQSEPRTLVSDIRYNAQGQVEYERAINGVVTTLTYRPEDGRLLKRYAANSAGEALQHLLYDYDAMGNVLSIEDKALPIRYFANQRIDPISRFNYDSLYQLRDATGWEAGSASQGPASIQRFDPAALSNYRQTYRYDESGNLLELTHVGVRNGRKMKASLFSNRCLPYRDDVPPTEDEITAAFDPRGNLRALEPGRPLMWSLRNQLQSVTPVERGDERNDVEQYVYDGGGLRVRKTRSLQTNIRGLVYDVRYLPGLELRSNTGTAEQLQVIIAEGVLNSVRVLHWESALPGSANDHYRYSLTDHLGSTSLELGKDARIISQETFDPFGETAWSKDTEVSYKTIRYSGKERDATGLYCYGYRYYMPGLQRWLNPDPAGAIDGLNLYRMVRNNPLTYKDADGAETRKKQANGLWTPVLAVGADRDIPGAVPVDAGKAHNSVSFTAKATNIREALTVPQFSQQTVNTDLFMPQKAGYSKDIASQLAKKQGGASLIFSMQRISYSGPVRGEFNAIKVVDIPGGEIPDQSSAVSGYWVAQGGYIDIPMHPKGTEPEYVFTPGFSGCSLTVDQLNDNTLRVRHVEGNKEADQYNRLSSADHGMGMSVAMEYMDYGFDNEGGKVVTQLTAFAFMKYEPKTKSWDIHYQSSQGAATIGVYSRERKLFGGSKSFASVMEKPKVRRTMSKQAVTVRARPHG</sequence>
<reference evidence="1" key="2">
    <citation type="journal article" date="2021" name="Microorganisms">
        <title>The Ever-Expanding Pseudomonas Genus: Description of 43 New Species and Partition of the Pseudomonas putida Group.</title>
        <authorList>
            <person name="Girard L."/>
            <person name="Lood C."/>
            <person name="Hofte M."/>
            <person name="Vandamme P."/>
            <person name="Rokni-Zadeh H."/>
            <person name="van Noort V."/>
            <person name="Lavigne R."/>
            <person name="De Mot R."/>
        </authorList>
    </citation>
    <scope>NUCLEOTIDE SEQUENCE</scope>
    <source>
        <strain evidence="1">OE 48.2</strain>
    </source>
</reference>
<dbReference type="PANTHER" id="PTHR32305:SF15">
    <property type="entry name" value="PROTEIN RHSA-RELATED"/>
    <property type="match status" value="1"/>
</dbReference>
<dbReference type="KEGG" id="pze:HU754_006210"/>
<dbReference type="Proteomes" id="UP000627092">
    <property type="component" value="Chromosome"/>
</dbReference>
<dbReference type="InterPro" id="IPR022385">
    <property type="entry name" value="Rhs_assc_core"/>
</dbReference>
<dbReference type="AlphaFoldDB" id="A0A9E6NRM2"/>
<evidence type="ECO:0000313" key="1">
    <source>
        <dbReference type="EMBL" id="QXI13003.1"/>
    </source>
</evidence>
<name>A0A9E6NRM2_9PSED</name>
<gene>
    <name evidence="1" type="ORF">HU754_006210</name>
</gene>